<dbReference type="Proteomes" id="UP001279734">
    <property type="component" value="Unassembled WGS sequence"/>
</dbReference>
<evidence type="ECO:0000313" key="2">
    <source>
        <dbReference type="EMBL" id="GMH31826.1"/>
    </source>
</evidence>
<evidence type="ECO:0000256" key="1">
    <source>
        <dbReference type="SAM" id="MobiDB-lite"/>
    </source>
</evidence>
<protein>
    <submittedName>
        <fullName evidence="2">Uncharacterized protein</fullName>
    </submittedName>
</protein>
<name>A0AAD3TMB4_NEPGR</name>
<comment type="caution">
    <text evidence="2">The sequence shown here is derived from an EMBL/GenBank/DDBJ whole genome shotgun (WGS) entry which is preliminary data.</text>
</comment>
<feature type="region of interest" description="Disordered" evidence="1">
    <location>
        <begin position="367"/>
        <end position="395"/>
    </location>
</feature>
<dbReference type="EMBL" id="BSYO01000041">
    <property type="protein sequence ID" value="GMH31826.1"/>
    <property type="molecule type" value="Genomic_DNA"/>
</dbReference>
<reference evidence="2" key="1">
    <citation type="submission" date="2023-05" db="EMBL/GenBank/DDBJ databases">
        <title>Nepenthes gracilis genome sequencing.</title>
        <authorList>
            <person name="Fukushima K."/>
        </authorList>
    </citation>
    <scope>NUCLEOTIDE SEQUENCE</scope>
    <source>
        <strain evidence="2">SING2019-196</strain>
    </source>
</reference>
<accession>A0AAD3TMB4</accession>
<keyword evidence="3" id="KW-1185">Reference proteome</keyword>
<dbReference type="AlphaFoldDB" id="A0AAD3TMB4"/>
<evidence type="ECO:0000313" key="3">
    <source>
        <dbReference type="Proteomes" id="UP001279734"/>
    </source>
</evidence>
<gene>
    <name evidence="2" type="ORF">Nepgr_033670</name>
</gene>
<organism evidence="2 3">
    <name type="scientific">Nepenthes gracilis</name>
    <name type="common">Slender pitcher plant</name>
    <dbReference type="NCBI Taxonomy" id="150966"/>
    <lineage>
        <taxon>Eukaryota</taxon>
        <taxon>Viridiplantae</taxon>
        <taxon>Streptophyta</taxon>
        <taxon>Embryophyta</taxon>
        <taxon>Tracheophyta</taxon>
        <taxon>Spermatophyta</taxon>
        <taxon>Magnoliopsida</taxon>
        <taxon>eudicotyledons</taxon>
        <taxon>Gunneridae</taxon>
        <taxon>Pentapetalae</taxon>
        <taxon>Caryophyllales</taxon>
        <taxon>Nepenthaceae</taxon>
        <taxon>Nepenthes</taxon>
    </lineage>
</organism>
<proteinExistence type="predicted"/>
<sequence>MITNDEIPTKIESVPDSPVELTCDGPDLAPGNKLVLPLDSLGLALDSSDAVTNLVCTPESITRLTSKYLLDEVGPVEKEVVAGVIEGYDQGTLDCSSVMNSAQSHVVSAVEEVGYDAPDLAPGLKVDFVVGHFCLECRWSQALLLKAYLHAGAAKQMVPCWCPPCCRFARADAGLFGPVAKLCTLNVLAGEMLLEEVDSCGFLNAAGWCPSCAIGYQGAAAAVGAGLRVADFELIGGSNILSLAAVPGGVTPLQMAPVGTSPVGNELIGYCLPCSRDRGQMVKSETSLLLETSASAVRSLLEFDYASGSAWMSVLDSLWKRALPKSCPLPSAFLVGVHKEVDSGNSFAPLLSECHPKVIKDQQIAAEDLEETPTSRPPPAAGEISGWRAPKRSFW</sequence>